<dbReference type="AlphaFoldDB" id="T2T5X5"/>
<name>T2T5X5_HELPX</name>
<reference evidence="1 2" key="1">
    <citation type="journal article" date="2013" name="Genome Announc.">
        <title>Draft Genome Sequences of Helicobacter pylori Strains Isolated from Regions of Low and High Gastric Cancer Risk in Colombia.</title>
        <authorList>
            <person name="Sheh A."/>
            <person name="Piazuelo M.B."/>
            <person name="Wilson K.T."/>
            <person name="Correa P."/>
            <person name="Fox J.G."/>
        </authorList>
    </citation>
    <scope>NUCLEOTIDE SEQUENCE [LARGE SCALE GENOMIC DNA]</scope>
    <source>
        <strain evidence="1 2">PZ5056</strain>
    </source>
</reference>
<evidence type="ECO:0000313" key="2">
    <source>
        <dbReference type="Proteomes" id="UP000015834"/>
    </source>
</evidence>
<protein>
    <submittedName>
        <fullName evidence="1">Uncharacterized protein</fullName>
    </submittedName>
</protein>
<comment type="caution">
    <text evidence="1">The sequence shown here is derived from an EMBL/GenBank/DDBJ whole genome shotgun (WGS) entry which is preliminary data.</text>
</comment>
<dbReference type="PATRIC" id="fig|1337393.3.peg.160"/>
<organism evidence="1 2">
    <name type="scientific">Helicobacter pylori PZ5056</name>
    <dbReference type="NCBI Taxonomy" id="1337393"/>
    <lineage>
        <taxon>Bacteria</taxon>
        <taxon>Pseudomonadati</taxon>
        <taxon>Campylobacterota</taxon>
        <taxon>Epsilonproteobacteria</taxon>
        <taxon>Campylobacterales</taxon>
        <taxon>Helicobacteraceae</taxon>
        <taxon>Helicobacter</taxon>
    </lineage>
</organism>
<accession>T2T5X5</accession>
<sequence length="47" mass="5698">MNKASYLTKTKNLYSIKIKLKIQSKRSFITLYRILQAYSNKIFCWFC</sequence>
<gene>
    <name evidence="1" type="ORF">L933_01165</name>
</gene>
<dbReference type="Proteomes" id="UP000015834">
    <property type="component" value="Unassembled WGS sequence"/>
</dbReference>
<evidence type="ECO:0000313" key="1">
    <source>
        <dbReference type="EMBL" id="EQD99960.1"/>
    </source>
</evidence>
<dbReference type="EMBL" id="ASYU01000020">
    <property type="protein sequence ID" value="EQD99960.1"/>
    <property type="molecule type" value="Genomic_DNA"/>
</dbReference>
<proteinExistence type="predicted"/>